<name>A0A3B0YZ45_9ZZZZ</name>
<dbReference type="PROSITE" id="PS51257">
    <property type="entry name" value="PROKAR_LIPOPROTEIN"/>
    <property type="match status" value="1"/>
</dbReference>
<dbReference type="SUPFAM" id="SSF56925">
    <property type="entry name" value="OMPA-like"/>
    <property type="match status" value="1"/>
</dbReference>
<sequence>MKRQQLSGVLLLAAASCTAQAEGWYLGASAGVMDANISGFDEATNVGVLVGYDIFTMDIFSVSLEGELTTTVSDGSVKFGNTKGDWDIDTQAAHVAARIGNTFYIKVRYGVTRADVSVSVADSTISGNDTGGTWGGALGWMFSKHWGMQVDGTLVDPDVTYWNAGVRYQF</sequence>
<proteinExistence type="predicted"/>
<evidence type="ECO:0000256" key="1">
    <source>
        <dbReference type="ARBA" id="ARBA00022729"/>
    </source>
</evidence>
<evidence type="ECO:0000259" key="2">
    <source>
        <dbReference type="Pfam" id="PF13505"/>
    </source>
</evidence>
<dbReference type="InterPro" id="IPR027385">
    <property type="entry name" value="Beta-barrel_OMP"/>
</dbReference>
<dbReference type="AlphaFoldDB" id="A0A3B0YZ45"/>
<dbReference type="Pfam" id="PF13505">
    <property type="entry name" value="OMP_b-brl"/>
    <property type="match status" value="1"/>
</dbReference>
<feature type="domain" description="Outer membrane protein beta-barrel" evidence="2">
    <location>
        <begin position="9"/>
        <end position="170"/>
    </location>
</feature>
<dbReference type="InterPro" id="IPR011250">
    <property type="entry name" value="OMP/PagP_B-barrel"/>
</dbReference>
<dbReference type="Gene3D" id="2.40.160.20">
    <property type="match status" value="1"/>
</dbReference>
<organism evidence="3">
    <name type="scientific">hydrothermal vent metagenome</name>
    <dbReference type="NCBI Taxonomy" id="652676"/>
    <lineage>
        <taxon>unclassified sequences</taxon>
        <taxon>metagenomes</taxon>
        <taxon>ecological metagenomes</taxon>
    </lineage>
</organism>
<accession>A0A3B0YZ45</accession>
<protein>
    <recommendedName>
        <fullName evidence="2">Outer membrane protein beta-barrel domain-containing protein</fullName>
    </recommendedName>
</protein>
<evidence type="ECO:0000313" key="3">
    <source>
        <dbReference type="EMBL" id="VAW80542.1"/>
    </source>
</evidence>
<gene>
    <name evidence="3" type="ORF">MNBD_GAMMA13-587</name>
</gene>
<keyword evidence="1" id="KW-0732">Signal</keyword>
<reference evidence="3" key="1">
    <citation type="submission" date="2018-06" db="EMBL/GenBank/DDBJ databases">
        <authorList>
            <person name="Zhirakovskaya E."/>
        </authorList>
    </citation>
    <scope>NUCLEOTIDE SEQUENCE</scope>
</reference>
<dbReference type="EMBL" id="UOFK01000228">
    <property type="protein sequence ID" value="VAW80542.1"/>
    <property type="molecule type" value="Genomic_DNA"/>
</dbReference>